<keyword evidence="7 10" id="KW-0378">Hydrolase</keyword>
<keyword evidence="8" id="KW-0732">Signal</keyword>
<dbReference type="NCBIfam" id="TIGR02962">
    <property type="entry name" value="hdxy_isourate"/>
    <property type="match status" value="1"/>
</dbReference>
<dbReference type="Proteomes" id="UP000494172">
    <property type="component" value="Unassembled WGS sequence"/>
</dbReference>
<dbReference type="GO" id="GO:0033971">
    <property type="term" value="F:hydroxyisourate hydrolase activity"/>
    <property type="evidence" value="ECO:0007669"/>
    <property type="project" value="UniProtKB-EC"/>
</dbReference>
<feature type="chain" id="PRO_5040143204" description="hydroxyisourate hydrolase" evidence="8">
    <location>
        <begin position="32"/>
        <end position="173"/>
    </location>
</feature>
<accession>A0A9Q9UU75</accession>
<dbReference type="PANTHER" id="PTHR10395:SF7">
    <property type="entry name" value="5-HYDROXYISOURATE HYDROLASE"/>
    <property type="match status" value="1"/>
</dbReference>
<dbReference type="InterPro" id="IPR006311">
    <property type="entry name" value="TAT_signal"/>
</dbReference>
<protein>
    <recommendedName>
        <fullName evidence="5">hydroxyisourate hydrolase</fullName>
        <ecNumber evidence="5">3.5.2.17</ecNumber>
    </recommendedName>
</protein>
<gene>
    <name evidence="11" type="primary">uraH</name>
    <name evidence="10" type="ORF">BAR24066_06466</name>
    <name evidence="11" type="ORF">OHZ10_04510</name>
</gene>
<dbReference type="PANTHER" id="PTHR10395">
    <property type="entry name" value="URICASE AND TRANSTHYRETIN-RELATED"/>
    <property type="match status" value="1"/>
</dbReference>
<dbReference type="Proteomes" id="UP001448498">
    <property type="component" value="Chromosome 1"/>
</dbReference>
<dbReference type="RefSeq" id="WP_174994302.1">
    <property type="nucleotide sequence ID" value="NZ_CABVPX010000039.1"/>
</dbReference>
<dbReference type="Pfam" id="PF00576">
    <property type="entry name" value="Transthyretin"/>
    <property type="match status" value="1"/>
</dbReference>
<feature type="signal peptide" evidence="8">
    <location>
        <begin position="1"/>
        <end position="31"/>
    </location>
</feature>
<evidence type="ECO:0000256" key="5">
    <source>
        <dbReference type="ARBA" id="ARBA00012609"/>
    </source>
</evidence>
<keyword evidence="13" id="KW-1185">Reference proteome</keyword>
<evidence type="ECO:0000256" key="7">
    <source>
        <dbReference type="ARBA" id="ARBA00022801"/>
    </source>
</evidence>
<comment type="catalytic activity">
    <reaction evidence="1">
        <text>5-hydroxyisourate + H2O = 5-hydroxy-2-oxo-4-ureido-2,5-dihydro-1H-imidazole-5-carboxylate + H(+)</text>
        <dbReference type="Rhea" id="RHEA:23736"/>
        <dbReference type="ChEBI" id="CHEBI:15377"/>
        <dbReference type="ChEBI" id="CHEBI:15378"/>
        <dbReference type="ChEBI" id="CHEBI:18072"/>
        <dbReference type="ChEBI" id="CHEBI:58639"/>
        <dbReference type="EC" id="3.5.2.17"/>
    </reaction>
</comment>
<evidence type="ECO:0000313" key="10">
    <source>
        <dbReference type="EMBL" id="VWC33053.1"/>
    </source>
</evidence>
<dbReference type="EMBL" id="CP109821">
    <property type="protein sequence ID" value="XAE48903.1"/>
    <property type="molecule type" value="Genomic_DNA"/>
</dbReference>
<dbReference type="EC" id="3.5.2.17" evidence="5"/>
<evidence type="ECO:0000313" key="13">
    <source>
        <dbReference type="Proteomes" id="UP001448498"/>
    </source>
</evidence>
<comment type="similarity">
    <text evidence="3">Belongs to the transthyretin family. 5-hydroxyisourate hydrolase subfamily.</text>
</comment>
<evidence type="ECO:0000256" key="4">
    <source>
        <dbReference type="ARBA" id="ARBA00011881"/>
    </source>
</evidence>
<comment type="subunit">
    <text evidence="4">Homotetramer.</text>
</comment>
<dbReference type="EMBL" id="CABVPX010000039">
    <property type="protein sequence ID" value="VWC33053.1"/>
    <property type="molecule type" value="Genomic_DNA"/>
</dbReference>
<dbReference type="AlphaFoldDB" id="A0A9Q9UU75"/>
<reference evidence="10 12" key="1">
    <citation type="submission" date="2019-09" db="EMBL/GenBank/DDBJ databases">
        <authorList>
            <person name="Depoorter E."/>
        </authorList>
    </citation>
    <scope>NUCLEOTIDE SEQUENCE [LARGE SCALE GENOMIC DNA]</scope>
    <source>
        <strain evidence="10">LMG 24066</strain>
    </source>
</reference>
<evidence type="ECO:0000256" key="3">
    <source>
        <dbReference type="ARBA" id="ARBA00009850"/>
    </source>
</evidence>
<evidence type="ECO:0000256" key="2">
    <source>
        <dbReference type="ARBA" id="ARBA00002704"/>
    </source>
</evidence>
<dbReference type="InterPro" id="IPR036817">
    <property type="entry name" value="Transthyretin/HIU_hydrolase_sf"/>
</dbReference>
<evidence type="ECO:0000313" key="12">
    <source>
        <dbReference type="Proteomes" id="UP000494172"/>
    </source>
</evidence>
<sequence length="173" mass="18984">MSEFIKRERRQFVMASMAAAGGMLLAGRAQAATPLAAQGDALKPAQAADPVSQHGASPRLTIHLLDTYHGAPAAGMHVEFSRIEKGEAVPIRKAVINPNGRTDEPLLIGDTYVAGDYELLMQVDDYFRMKGARLPSPSFLTQVPIRFRVTDASVRLHLPVQFGPWNYTYYRGS</sequence>
<dbReference type="InterPro" id="IPR014306">
    <property type="entry name" value="Hydroxyisourate_hydrolase"/>
</dbReference>
<dbReference type="SUPFAM" id="SSF49472">
    <property type="entry name" value="Transthyretin (synonym: prealbumin)"/>
    <property type="match status" value="1"/>
</dbReference>
<feature type="domain" description="Transthyretin/hydroxyisourate hydrolase" evidence="9">
    <location>
        <begin position="60"/>
        <end position="172"/>
    </location>
</feature>
<dbReference type="Gene3D" id="2.60.40.180">
    <property type="entry name" value="Transthyretin/hydroxyisourate hydrolase domain"/>
    <property type="match status" value="1"/>
</dbReference>
<evidence type="ECO:0000256" key="6">
    <source>
        <dbReference type="ARBA" id="ARBA00022631"/>
    </source>
</evidence>
<proteinExistence type="inferred from homology"/>
<dbReference type="PROSITE" id="PS51318">
    <property type="entry name" value="TAT"/>
    <property type="match status" value="1"/>
</dbReference>
<evidence type="ECO:0000259" key="9">
    <source>
        <dbReference type="Pfam" id="PF00576"/>
    </source>
</evidence>
<evidence type="ECO:0000313" key="11">
    <source>
        <dbReference type="EMBL" id="XAE48903.1"/>
    </source>
</evidence>
<evidence type="ECO:0000256" key="8">
    <source>
        <dbReference type="SAM" id="SignalP"/>
    </source>
</evidence>
<dbReference type="GO" id="GO:0006144">
    <property type="term" value="P:purine nucleobase metabolic process"/>
    <property type="evidence" value="ECO:0007669"/>
    <property type="project" value="UniProtKB-KW"/>
</dbReference>
<reference evidence="11 13" key="2">
    <citation type="submission" date="2022-10" db="EMBL/GenBank/DDBJ databases">
        <title>Genomic of Burkholderia cepacia PN-1.</title>
        <authorList>
            <person name="Yang Y."/>
            <person name="Guan H."/>
            <person name="Huang J."/>
        </authorList>
    </citation>
    <scope>NUCLEOTIDE SEQUENCE [LARGE SCALE GENOMIC DNA]</scope>
    <source>
        <strain evidence="11 13">PN-1</strain>
    </source>
</reference>
<keyword evidence="6" id="KW-0659">Purine metabolism</keyword>
<comment type="function">
    <text evidence="2">Catalyzes the hydrolysis of 5-hydroxyisourate (HIU) to 2-oxo-4-hydroxy-4-carboxy-5-ureidoimidazoline (OHCU).</text>
</comment>
<name>A0A9Q9UU75_9BURK</name>
<dbReference type="InterPro" id="IPR023416">
    <property type="entry name" value="Transthyretin/HIU_hydrolase_d"/>
</dbReference>
<organism evidence="10 12">
    <name type="scientific">Burkholderia arboris</name>
    <dbReference type="NCBI Taxonomy" id="488730"/>
    <lineage>
        <taxon>Bacteria</taxon>
        <taxon>Pseudomonadati</taxon>
        <taxon>Pseudomonadota</taxon>
        <taxon>Betaproteobacteria</taxon>
        <taxon>Burkholderiales</taxon>
        <taxon>Burkholderiaceae</taxon>
        <taxon>Burkholderia</taxon>
        <taxon>Burkholderia cepacia complex</taxon>
    </lineage>
</organism>
<evidence type="ECO:0000256" key="1">
    <source>
        <dbReference type="ARBA" id="ARBA00001043"/>
    </source>
</evidence>